<keyword evidence="8" id="KW-1185">Reference proteome</keyword>
<evidence type="ECO:0000256" key="1">
    <source>
        <dbReference type="ARBA" id="ARBA00004196"/>
    </source>
</evidence>
<organism evidence="7 8">
    <name type="scientific">Chitinophaga polysaccharea</name>
    <dbReference type="NCBI Taxonomy" id="1293035"/>
    <lineage>
        <taxon>Bacteria</taxon>
        <taxon>Pseudomonadati</taxon>
        <taxon>Bacteroidota</taxon>
        <taxon>Chitinophagia</taxon>
        <taxon>Chitinophagales</taxon>
        <taxon>Chitinophagaceae</taxon>
        <taxon>Chitinophaga</taxon>
    </lineage>
</organism>
<name>A0A561PT93_9BACT</name>
<feature type="domain" description="Thioredoxin" evidence="6">
    <location>
        <begin position="257"/>
        <end position="398"/>
    </location>
</feature>
<keyword evidence="3" id="KW-1015">Disulfide bond</keyword>
<feature type="chain" id="PRO_5022078343" evidence="5">
    <location>
        <begin position="24"/>
        <end position="413"/>
    </location>
</feature>
<dbReference type="InterPro" id="IPR013740">
    <property type="entry name" value="Redoxin"/>
</dbReference>
<dbReference type="AlphaFoldDB" id="A0A561PT93"/>
<protein>
    <submittedName>
        <fullName evidence="7">Thiol-disulfide isomerase/thioredoxin</fullName>
    </submittedName>
</protein>
<keyword evidence="5" id="KW-0732">Signal</keyword>
<gene>
    <name evidence="7" type="ORF">FHW36_103144</name>
</gene>
<sequence length="413" mass="47205">MKKAVLALSMPLAMLAIPAALLAQQNNVVKSITVRGKVEFTDPKVEVNKVWLSKDNFGGKPQLVDSCVLGKDNTFTFKIKQDHQGVYNIDALHWDHATFWSDADVNVAMRGYDTAFYKVKVPHYNYVDGSYDNNYINLSVLNNELNYRRLIDEYNMEYFAQKAADKDTTWIGYMKNHIKYNPMREDYNIRQDILNRAYADRPVMVYGLRGMARTESSDQYDKAMAALEKLITRYPWLTEAKQLKQTILTNRAQAMKLKTGQPMPSVKYPDANGSLAGLEKYKGKYLLVDFWASWCGPCRQAIPKVKELYEAYRAKGFDVVSISIDTDKNAWRKAMKEEEMPWEQLLSDNKDKTMEQFQFSGIPTLYLVDTEGKIMERFTGFGPDTETKIKDAMARGTKANAPKAAAAMPMSSF</sequence>
<dbReference type="GO" id="GO:0016491">
    <property type="term" value="F:oxidoreductase activity"/>
    <property type="evidence" value="ECO:0007669"/>
    <property type="project" value="InterPro"/>
</dbReference>
<dbReference type="PROSITE" id="PS51352">
    <property type="entry name" value="THIOREDOXIN_2"/>
    <property type="match status" value="1"/>
</dbReference>
<dbReference type="PANTHER" id="PTHR42852">
    <property type="entry name" value="THIOL:DISULFIDE INTERCHANGE PROTEIN DSBE"/>
    <property type="match status" value="1"/>
</dbReference>
<evidence type="ECO:0000313" key="8">
    <source>
        <dbReference type="Proteomes" id="UP000320811"/>
    </source>
</evidence>
<dbReference type="Proteomes" id="UP000320811">
    <property type="component" value="Unassembled WGS sequence"/>
</dbReference>
<dbReference type="InterPro" id="IPR036249">
    <property type="entry name" value="Thioredoxin-like_sf"/>
</dbReference>
<evidence type="ECO:0000256" key="5">
    <source>
        <dbReference type="SAM" id="SignalP"/>
    </source>
</evidence>
<evidence type="ECO:0000256" key="3">
    <source>
        <dbReference type="ARBA" id="ARBA00023157"/>
    </source>
</evidence>
<keyword evidence="4" id="KW-0676">Redox-active center</keyword>
<evidence type="ECO:0000256" key="4">
    <source>
        <dbReference type="ARBA" id="ARBA00023284"/>
    </source>
</evidence>
<dbReference type="InterPro" id="IPR013766">
    <property type="entry name" value="Thioredoxin_domain"/>
</dbReference>
<dbReference type="CDD" id="cd02966">
    <property type="entry name" value="TlpA_like_family"/>
    <property type="match status" value="1"/>
</dbReference>
<keyword evidence="7" id="KW-0413">Isomerase</keyword>
<dbReference type="PANTHER" id="PTHR42852:SF6">
    <property type="entry name" value="THIOL:DISULFIDE INTERCHANGE PROTEIN DSBE"/>
    <property type="match status" value="1"/>
</dbReference>
<accession>A0A561PT93</accession>
<evidence type="ECO:0000313" key="7">
    <source>
        <dbReference type="EMBL" id="TWF41340.1"/>
    </source>
</evidence>
<proteinExistence type="predicted"/>
<feature type="signal peptide" evidence="5">
    <location>
        <begin position="1"/>
        <end position="23"/>
    </location>
</feature>
<dbReference type="RefSeq" id="WP_145668569.1">
    <property type="nucleotide sequence ID" value="NZ_VIWO01000003.1"/>
</dbReference>
<comment type="subcellular location">
    <subcellularLocation>
        <location evidence="1">Cell envelope</location>
    </subcellularLocation>
</comment>
<dbReference type="Gene3D" id="3.40.30.10">
    <property type="entry name" value="Glutaredoxin"/>
    <property type="match status" value="1"/>
</dbReference>
<dbReference type="Pfam" id="PF08534">
    <property type="entry name" value="Redoxin"/>
    <property type="match status" value="1"/>
</dbReference>
<dbReference type="SUPFAM" id="SSF52833">
    <property type="entry name" value="Thioredoxin-like"/>
    <property type="match status" value="1"/>
</dbReference>
<dbReference type="GO" id="GO:0030313">
    <property type="term" value="C:cell envelope"/>
    <property type="evidence" value="ECO:0007669"/>
    <property type="project" value="UniProtKB-SubCell"/>
</dbReference>
<dbReference type="EMBL" id="VIWO01000003">
    <property type="protein sequence ID" value="TWF41340.1"/>
    <property type="molecule type" value="Genomic_DNA"/>
</dbReference>
<dbReference type="InterPro" id="IPR050553">
    <property type="entry name" value="Thioredoxin_ResA/DsbE_sf"/>
</dbReference>
<comment type="caution">
    <text evidence="7">The sequence shown here is derived from an EMBL/GenBank/DDBJ whole genome shotgun (WGS) entry which is preliminary data.</text>
</comment>
<dbReference type="GO" id="GO:0016853">
    <property type="term" value="F:isomerase activity"/>
    <property type="evidence" value="ECO:0007669"/>
    <property type="project" value="UniProtKB-KW"/>
</dbReference>
<dbReference type="OrthoDB" id="9794348at2"/>
<keyword evidence="2" id="KW-0201">Cytochrome c-type biogenesis</keyword>
<dbReference type="GO" id="GO:0017004">
    <property type="term" value="P:cytochrome complex assembly"/>
    <property type="evidence" value="ECO:0007669"/>
    <property type="project" value="UniProtKB-KW"/>
</dbReference>
<reference evidence="7 8" key="1">
    <citation type="submission" date="2019-06" db="EMBL/GenBank/DDBJ databases">
        <title>Sorghum-associated microbial communities from plants grown in Nebraska, USA.</title>
        <authorList>
            <person name="Schachtman D."/>
        </authorList>
    </citation>
    <scope>NUCLEOTIDE SEQUENCE [LARGE SCALE GENOMIC DNA]</scope>
    <source>
        <strain evidence="7 8">1209</strain>
    </source>
</reference>
<evidence type="ECO:0000256" key="2">
    <source>
        <dbReference type="ARBA" id="ARBA00022748"/>
    </source>
</evidence>
<evidence type="ECO:0000259" key="6">
    <source>
        <dbReference type="PROSITE" id="PS51352"/>
    </source>
</evidence>